<accession>A0A0D6MB82</accession>
<keyword evidence="3" id="KW-1185">Reference proteome</keyword>
<evidence type="ECO:0000256" key="1">
    <source>
        <dbReference type="SAM" id="Phobius"/>
    </source>
</evidence>
<feature type="transmembrane region" description="Helical" evidence="1">
    <location>
        <begin position="66"/>
        <end position="88"/>
    </location>
</feature>
<sequence length="208" mass="22939">MTKALVEKTQKTSSCPAHYPAACFELFHASTASYVVAAMQLFMLVLMGLTYYALEKHGYFLNVDAFRPVVACIATLYAGGAIFAIIGVSTEKKALVNAHITIVTALMVFTDIIAISIVLIMAIGNRNKLTYSLPGHFVDERKFYAVLGPFWMYLGAISLHITVAVNMCFLQVLNSFISFLDEKMTPTGSSLDLKQAETKMKSEEITRN</sequence>
<evidence type="ECO:0000313" key="3">
    <source>
        <dbReference type="Proteomes" id="UP000054495"/>
    </source>
</evidence>
<keyword evidence="1" id="KW-0472">Membrane</keyword>
<organism evidence="2 3">
    <name type="scientific">Ancylostoma ceylanicum</name>
    <dbReference type="NCBI Taxonomy" id="53326"/>
    <lineage>
        <taxon>Eukaryota</taxon>
        <taxon>Metazoa</taxon>
        <taxon>Ecdysozoa</taxon>
        <taxon>Nematoda</taxon>
        <taxon>Chromadorea</taxon>
        <taxon>Rhabditida</taxon>
        <taxon>Rhabditina</taxon>
        <taxon>Rhabditomorpha</taxon>
        <taxon>Strongyloidea</taxon>
        <taxon>Ancylostomatidae</taxon>
        <taxon>Ancylostomatinae</taxon>
        <taxon>Ancylostoma</taxon>
    </lineage>
</organism>
<dbReference type="EMBL" id="KE124835">
    <property type="protein sequence ID" value="EPB77497.1"/>
    <property type="molecule type" value="Genomic_DNA"/>
</dbReference>
<proteinExistence type="predicted"/>
<feature type="transmembrane region" description="Helical" evidence="1">
    <location>
        <begin position="150"/>
        <end position="173"/>
    </location>
</feature>
<keyword evidence="1" id="KW-1133">Transmembrane helix</keyword>
<feature type="transmembrane region" description="Helical" evidence="1">
    <location>
        <begin position="34"/>
        <end position="54"/>
    </location>
</feature>
<gene>
    <name evidence="2" type="ORF">ANCCEY_03406</name>
</gene>
<name>A0A0D6MB82_9BILA</name>
<dbReference type="Proteomes" id="UP000054495">
    <property type="component" value="Unassembled WGS sequence"/>
</dbReference>
<feature type="transmembrane region" description="Helical" evidence="1">
    <location>
        <begin position="100"/>
        <end position="123"/>
    </location>
</feature>
<protein>
    <submittedName>
        <fullName evidence="2">Uncharacterized protein</fullName>
    </submittedName>
</protein>
<evidence type="ECO:0000313" key="2">
    <source>
        <dbReference type="EMBL" id="EPB77497.1"/>
    </source>
</evidence>
<reference evidence="2 3" key="1">
    <citation type="submission" date="2013-05" db="EMBL/GenBank/DDBJ databases">
        <title>Draft genome of the parasitic nematode Anyclostoma ceylanicum.</title>
        <authorList>
            <person name="Mitreva M."/>
        </authorList>
    </citation>
    <scope>NUCLEOTIDE SEQUENCE [LARGE SCALE GENOMIC DNA]</scope>
</reference>
<dbReference type="AlphaFoldDB" id="A0A0D6MB82"/>
<keyword evidence="1" id="KW-0812">Transmembrane</keyword>